<reference evidence="11" key="3">
    <citation type="submission" date="2020-05" db="EMBL/GenBank/DDBJ databases">
        <title>Electrophorus electricus (electric eel) genome, fEleEle1, primary haplotype.</title>
        <authorList>
            <person name="Myers G."/>
            <person name="Meyer A."/>
            <person name="Fedrigo O."/>
            <person name="Formenti G."/>
            <person name="Rhie A."/>
            <person name="Tracey A."/>
            <person name="Sims Y."/>
            <person name="Jarvis E.D."/>
        </authorList>
    </citation>
    <scope>NUCLEOTIDE SEQUENCE [LARGE SCALE GENOMIC DNA]</scope>
</reference>
<feature type="region of interest" description="Disordered" evidence="10">
    <location>
        <begin position="1"/>
        <end position="244"/>
    </location>
</feature>
<reference evidence="12" key="2">
    <citation type="journal article" date="2017" name="Sci. Adv.">
        <title>A tail of two voltages: Proteomic comparison of the three electric organs of the electric eel.</title>
        <authorList>
            <person name="Traeger L.L."/>
            <person name="Sabat G."/>
            <person name="Barrett-Wilt G.A."/>
            <person name="Wells G.B."/>
            <person name="Sussman M.R."/>
        </authorList>
    </citation>
    <scope>NUCLEOTIDE SEQUENCE [LARGE SCALE GENOMIC DNA]</scope>
</reference>
<dbReference type="GeneTree" id="ENSGT00730000111283"/>
<accession>A0A4W4HCW4</accession>
<comment type="function">
    <text evidence="1">Inhibitor of protein-phosphatase 1.</text>
</comment>
<dbReference type="STRING" id="8005.ENSEEEP00000047860"/>
<keyword evidence="12" id="KW-1185">Reference proteome</keyword>
<keyword evidence="6" id="KW-0597">Phosphoprotein</keyword>
<dbReference type="Proteomes" id="UP000314983">
    <property type="component" value="Chromosome 14"/>
</dbReference>
<dbReference type="GO" id="GO:0035556">
    <property type="term" value="P:intracellular signal transduction"/>
    <property type="evidence" value="ECO:0007669"/>
    <property type="project" value="TreeGrafter"/>
</dbReference>
<evidence type="ECO:0000256" key="1">
    <source>
        <dbReference type="ARBA" id="ARBA00002900"/>
    </source>
</evidence>
<keyword evidence="7" id="KW-0650">Protein phosphatase inhibitor</keyword>
<reference evidence="12" key="1">
    <citation type="journal article" date="2014" name="Science">
        <title>Nonhuman genetics. Genomic basis for the convergent evolution of electric organs.</title>
        <authorList>
            <person name="Gallant J.R."/>
            <person name="Traeger L.L."/>
            <person name="Volkening J.D."/>
            <person name="Moffett H."/>
            <person name="Chen P.H."/>
            <person name="Novina C.D."/>
            <person name="Phillips G.N.Jr."/>
            <person name="Anand R."/>
            <person name="Wells G.B."/>
            <person name="Pinch M."/>
            <person name="Guth R."/>
            <person name="Unguez G.A."/>
            <person name="Albert J.S."/>
            <person name="Zakon H.H."/>
            <person name="Samanta M.P."/>
            <person name="Sussman M.R."/>
        </authorList>
    </citation>
    <scope>NUCLEOTIDE SEQUENCE [LARGE SCALE GENOMIC DNA]</scope>
</reference>
<evidence type="ECO:0000256" key="2">
    <source>
        <dbReference type="ARBA" id="ARBA00004496"/>
    </source>
</evidence>
<proteinExistence type="inferred from homology"/>
<reference evidence="11" key="4">
    <citation type="submission" date="2025-08" db="UniProtKB">
        <authorList>
            <consortium name="Ensembl"/>
        </authorList>
    </citation>
    <scope>IDENTIFICATION</scope>
</reference>
<name>A0A4W4HCW4_ELEEL</name>
<feature type="compositionally biased region" description="Basic and acidic residues" evidence="10">
    <location>
        <begin position="186"/>
        <end position="212"/>
    </location>
</feature>
<feature type="compositionally biased region" description="Basic and acidic residues" evidence="10">
    <location>
        <begin position="227"/>
        <end position="244"/>
    </location>
</feature>
<protein>
    <recommendedName>
        <fullName evidence="4">Protein phosphatase 1 regulatory subunit 1B</fullName>
    </recommendedName>
    <alternativeName>
        <fullName evidence="8">DARPP-32</fullName>
    </alternativeName>
    <alternativeName>
        <fullName evidence="9">Dopamine- and cAMP-regulated neuronal phosphoprotein</fullName>
    </alternativeName>
</protein>
<evidence type="ECO:0000256" key="7">
    <source>
        <dbReference type="ARBA" id="ARBA00023272"/>
    </source>
</evidence>
<evidence type="ECO:0000256" key="5">
    <source>
        <dbReference type="ARBA" id="ARBA00022490"/>
    </source>
</evidence>
<evidence type="ECO:0000256" key="6">
    <source>
        <dbReference type="ARBA" id="ARBA00022553"/>
    </source>
</evidence>
<comment type="similarity">
    <text evidence="3">Belongs to the protein phosphatase inhibitor 1 family.</text>
</comment>
<evidence type="ECO:0000256" key="10">
    <source>
        <dbReference type="SAM" id="MobiDB-lite"/>
    </source>
</evidence>
<dbReference type="PANTHER" id="PTHR15417:SF2">
    <property type="entry name" value="PROTEIN PHOSPHATASE 1 REGULATORY SUBUNIT 1B"/>
    <property type="match status" value="1"/>
</dbReference>
<sequence length="244" mass="26933">MDREAKERRKIQFSVPSAAPSQLDPRQVELIRRRRPTPATLFRLTDHMSPEEDSSRQQLAVCENGVLKPEKDNTAIYQPPSLKAVQKMLKSQQLSPDVSDGEDISPDSSRDPTDDVISDQSDDQSACEFTDEEADSIPLHETLGEGDKGTSDSKGEQRRAESPASGETVQVYMQCPEEDTVPSENSAKEEYPLDSGREPPDDTTPHQSDHQSVHVVKGEATADSAGEEDRTESPARGECKQDEP</sequence>
<evidence type="ECO:0000256" key="4">
    <source>
        <dbReference type="ARBA" id="ARBA00020090"/>
    </source>
</evidence>
<reference evidence="11" key="5">
    <citation type="submission" date="2025-09" db="UniProtKB">
        <authorList>
            <consortium name="Ensembl"/>
        </authorList>
    </citation>
    <scope>IDENTIFICATION</scope>
</reference>
<dbReference type="GO" id="GO:0005737">
    <property type="term" value="C:cytoplasm"/>
    <property type="evidence" value="ECO:0007669"/>
    <property type="project" value="UniProtKB-SubCell"/>
</dbReference>
<dbReference type="Ensembl" id="ENSEEET00000048387.2">
    <property type="protein sequence ID" value="ENSEEEP00000047860.2"/>
    <property type="gene ID" value="ENSEEEG00000022528.2"/>
</dbReference>
<evidence type="ECO:0000256" key="8">
    <source>
        <dbReference type="ARBA" id="ARBA00029874"/>
    </source>
</evidence>
<keyword evidence="5" id="KW-0963">Cytoplasm</keyword>
<evidence type="ECO:0000313" key="12">
    <source>
        <dbReference type="Proteomes" id="UP000314983"/>
    </source>
</evidence>
<feature type="compositionally biased region" description="Basic and acidic residues" evidence="10">
    <location>
        <begin position="142"/>
        <end position="161"/>
    </location>
</feature>
<gene>
    <name evidence="11" type="primary">PPP1R1B</name>
</gene>
<dbReference type="Pfam" id="PF05395">
    <property type="entry name" value="DARPP-32"/>
    <property type="match status" value="1"/>
</dbReference>
<evidence type="ECO:0000256" key="9">
    <source>
        <dbReference type="ARBA" id="ARBA00030254"/>
    </source>
</evidence>
<evidence type="ECO:0000256" key="3">
    <source>
        <dbReference type="ARBA" id="ARBA00007775"/>
    </source>
</evidence>
<feature type="compositionally biased region" description="Basic and acidic residues" evidence="10">
    <location>
        <begin position="44"/>
        <end position="55"/>
    </location>
</feature>
<dbReference type="InterPro" id="IPR008466">
    <property type="entry name" value="PPP1R1A/B/C"/>
</dbReference>
<evidence type="ECO:0000313" key="11">
    <source>
        <dbReference type="Ensembl" id="ENSEEEP00000047860.2"/>
    </source>
</evidence>
<comment type="subcellular location">
    <subcellularLocation>
        <location evidence="2">Cytoplasm</location>
    </subcellularLocation>
</comment>
<dbReference type="GO" id="GO:0004864">
    <property type="term" value="F:protein phosphatase inhibitor activity"/>
    <property type="evidence" value="ECO:0007669"/>
    <property type="project" value="UniProtKB-KW"/>
</dbReference>
<dbReference type="AlphaFoldDB" id="A0A4W4HCW4"/>
<dbReference type="PANTHER" id="PTHR15417">
    <property type="entry name" value="PROTEIN PHOSPHATASE INHIBITOR AND DOPAMINE- AND CAMP-REGULATED NEURONAL PHOSPHOPROTEIN"/>
    <property type="match status" value="1"/>
</dbReference>
<organism evidence="11 12">
    <name type="scientific">Electrophorus electricus</name>
    <name type="common">Electric eel</name>
    <name type="synonym">Gymnotus electricus</name>
    <dbReference type="NCBI Taxonomy" id="8005"/>
    <lineage>
        <taxon>Eukaryota</taxon>
        <taxon>Metazoa</taxon>
        <taxon>Chordata</taxon>
        <taxon>Craniata</taxon>
        <taxon>Vertebrata</taxon>
        <taxon>Euteleostomi</taxon>
        <taxon>Actinopterygii</taxon>
        <taxon>Neopterygii</taxon>
        <taxon>Teleostei</taxon>
        <taxon>Ostariophysi</taxon>
        <taxon>Gymnotiformes</taxon>
        <taxon>Gymnotoidei</taxon>
        <taxon>Gymnotidae</taxon>
        <taxon>Electrophorus</taxon>
    </lineage>
</organism>